<dbReference type="GO" id="GO:0016020">
    <property type="term" value="C:membrane"/>
    <property type="evidence" value="ECO:0007669"/>
    <property type="project" value="UniProtKB-SubCell"/>
</dbReference>
<dbReference type="PANTHER" id="PTHR31652:SF0">
    <property type="entry name" value="LIMR FAMILY PROTEIN DDB_G0283707-RELATED"/>
    <property type="match status" value="1"/>
</dbReference>
<keyword evidence="4 5" id="KW-0472">Membrane</keyword>
<keyword evidence="3 5" id="KW-1133">Transmembrane helix</keyword>
<evidence type="ECO:0000313" key="7">
    <source>
        <dbReference type="Proteomes" id="UP001234989"/>
    </source>
</evidence>
<dbReference type="InterPro" id="IPR006876">
    <property type="entry name" value="LMBR1-like_membr_prot"/>
</dbReference>
<organism evidence="6 7">
    <name type="scientific">Solanum verrucosum</name>
    <dbReference type="NCBI Taxonomy" id="315347"/>
    <lineage>
        <taxon>Eukaryota</taxon>
        <taxon>Viridiplantae</taxon>
        <taxon>Streptophyta</taxon>
        <taxon>Embryophyta</taxon>
        <taxon>Tracheophyta</taxon>
        <taxon>Spermatophyta</taxon>
        <taxon>Magnoliopsida</taxon>
        <taxon>eudicotyledons</taxon>
        <taxon>Gunneridae</taxon>
        <taxon>Pentapetalae</taxon>
        <taxon>asterids</taxon>
        <taxon>lamiids</taxon>
        <taxon>Solanales</taxon>
        <taxon>Solanaceae</taxon>
        <taxon>Solanoideae</taxon>
        <taxon>Solaneae</taxon>
        <taxon>Solanum</taxon>
    </lineage>
</organism>
<dbReference type="Pfam" id="PF04791">
    <property type="entry name" value="LMBR1"/>
    <property type="match status" value="1"/>
</dbReference>
<evidence type="ECO:0000256" key="2">
    <source>
        <dbReference type="ARBA" id="ARBA00022692"/>
    </source>
</evidence>
<reference evidence="6" key="1">
    <citation type="submission" date="2023-08" db="EMBL/GenBank/DDBJ databases">
        <title>A de novo genome assembly of Solanum verrucosum Schlechtendal, a Mexican diploid species geographically isolated from the other diploid A-genome species in potato relatives.</title>
        <authorList>
            <person name="Hosaka K."/>
        </authorList>
    </citation>
    <scope>NUCLEOTIDE SEQUENCE</scope>
    <source>
        <tissue evidence="6">Young leaves</tissue>
    </source>
</reference>
<name>A0AAF0UGB5_SOLVR</name>
<protein>
    <submittedName>
        <fullName evidence="6">Uncharacterized protein</fullName>
    </submittedName>
</protein>
<evidence type="ECO:0000313" key="6">
    <source>
        <dbReference type="EMBL" id="WMV44951.1"/>
    </source>
</evidence>
<sequence>MEVLLLEDDVKALEEMYPQGEKAETAWAMTVLGYLAKLILGVLGLIVSVAWVAHNVIYLLIDPPLSSFLNEVFIKLDDIWGLLGTAAFAFFCFYLLLAVIAGAMMIGLRLVFVTIHPMNGVTIDLNDDYLKDKCLDHCFWIDNHLSPASTWCKSLVVLSFVFCSCSVIQFCATAFAYYAQATAAQEIFGHNLQSLRGIKYLYKYNVFQIGFIVLAGLTFVYYAAFVSLCYCLTSQILALKMEEKLNNFQLCRGGEGKSLVGGSSSPVKGFDWIAVHVSDRI</sequence>
<dbReference type="AlphaFoldDB" id="A0AAF0UGB5"/>
<keyword evidence="7" id="KW-1185">Reference proteome</keyword>
<proteinExistence type="predicted"/>
<evidence type="ECO:0000256" key="3">
    <source>
        <dbReference type="ARBA" id="ARBA00022989"/>
    </source>
</evidence>
<evidence type="ECO:0000256" key="5">
    <source>
        <dbReference type="SAM" id="Phobius"/>
    </source>
</evidence>
<evidence type="ECO:0000256" key="4">
    <source>
        <dbReference type="ARBA" id="ARBA00023136"/>
    </source>
</evidence>
<gene>
    <name evidence="6" type="ORF">MTR67_038336</name>
</gene>
<evidence type="ECO:0000256" key="1">
    <source>
        <dbReference type="ARBA" id="ARBA00004141"/>
    </source>
</evidence>
<feature type="transmembrane region" description="Helical" evidence="5">
    <location>
        <begin position="155"/>
        <end position="179"/>
    </location>
</feature>
<accession>A0AAF0UGB5</accession>
<dbReference type="PANTHER" id="PTHR31652">
    <property type="entry name" value="LIMR FAMILY PROTEIN DDB_G0283707-RELATED"/>
    <property type="match status" value="1"/>
</dbReference>
<dbReference type="EMBL" id="CP133620">
    <property type="protein sequence ID" value="WMV44951.1"/>
    <property type="molecule type" value="Genomic_DNA"/>
</dbReference>
<comment type="subcellular location">
    <subcellularLocation>
        <location evidence="1">Membrane</location>
        <topology evidence="1">Multi-pass membrane protein</topology>
    </subcellularLocation>
</comment>
<feature type="transmembrane region" description="Helical" evidence="5">
    <location>
        <begin position="38"/>
        <end position="61"/>
    </location>
</feature>
<feature type="transmembrane region" description="Helical" evidence="5">
    <location>
        <begin position="81"/>
        <end position="108"/>
    </location>
</feature>
<feature type="transmembrane region" description="Helical" evidence="5">
    <location>
        <begin position="209"/>
        <end position="232"/>
    </location>
</feature>
<dbReference type="Proteomes" id="UP001234989">
    <property type="component" value="Chromosome 9"/>
</dbReference>
<keyword evidence="2 5" id="KW-0812">Transmembrane</keyword>